<dbReference type="HOGENOM" id="CLU_3125476_0_0_1"/>
<evidence type="ECO:0000313" key="1">
    <source>
        <dbReference type="EMBL" id="EGO54649.1"/>
    </source>
</evidence>
<sequence length="50" mass="5579">MEPVCSGSSYIGEADARARVQFDKTATMAPFKDDIVATIRKANEELIERF</sequence>
<dbReference type="EMBL" id="GL891307">
    <property type="protein sequence ID" value="EGO54649.1"/>
    <property type="molecule type" value="Genomic_DNA"/>
</dbReference>
<keyword evidence="2" id="KW-1185">Reference proteome</keyword>
<protein>
    <submittedName>
        <fullName evidence="1">Uncharacterized protein</fullName>
    </submittedName>
</protein>
<dbReference type="GeneID" id="20826190"/>
<reference evidence="2" key="1">
    <citation type="journal article" date="2011" name="Genetics">
        <title>Massive changes in genome architecture accompany the transition to self-fertility in the filamentous fungus Neurospora tetrasperma.</title>
        <authorList>
            <person name="Ellison C.E."/>
            <person name="Stajich J.E."/>
            <person name="Jacobson D.J."/>
            <person name="Natvig D.O."/>
            <person name="Lapidus A."/>
            <person name="Foster B."/>
            <person name="Aerts A."/>
            <person name="Riley R."/>
            <person name="Lindquist E.A."/>
            <person name="Grigoriev I.V."/>
            <person name="Taylor J.W."/>
        </authorList>
    </citation>
    <scope>NUCLEOTIDE SEQUENCE [LARGE SCALE GENOMIC DNA]</scope>
    <source>
        <strain evidence="2">FGSC 2508 / P0657</strain>
    </source>
</reference>
<proteinExistence type="predicted"/>
<evidence type="ECO:0000313" key="2">
    <source>
        <dbReference type="Proteomes" id="UP000008065"/>
    </source>
</evidence>
<dbReference type="VEuPathDB" id="FungiDB:NEUTE1DRAFT_140941"/>
<dbReference type="AlphaFoldDB" id="F8MV24"/>
<name>F8MV24_NEUT8</name>
<dbReference type="Proteomes" id="UP000008065">
    <property type="component" value="Unassembled WGS sequence"/>
</dbReference>
<accession>F8MV24</accession>
<dbReference type="RefSeq" id="XP_009854584.1">
    <property type="nucleotide sequence ID" value="XM_009856282.1"/>
</dbReference>
<dbReference type="KEGG" id="nte:NEUTE1DRAFT140941"/>
<gene>
    <name evidence="1" type="ORF">NEUTE1DRAFT_140941</name>
</gene>
<organism evidence="1 2">
    <name type="scientific">Neurospora tetrasperma (strain FGSC 2508 / ATCC MYA-4615 / P0657)</name>
    <dbReference type="NCBI Taxonomy" id="510951"/>
    <lineage>
        <taxon>Eukaryota</taxon>
        <taxon>Fungi</taxon>
        <taxon>Dikarya</taxon>
        <taxon>Ascomycota</taxon>
        <taxon>Pezizomycotina</taxon>
        <taxon>Sordariomycetes</taxon>
        <taxon>Sordariomycetidae</taxon>
        <taxon>Sordariales</taxon>
        <taxon>Sordariaceae</taxon>
        <taxon>Neurospora</taxon>
    </lineage>
</organism>